<proteinExistence type="predicted"/>
<dbReference type="GO" id="GO:0033309">
    <property type="term" value="C:SBF transcription complex"/>
    <property type="evidence" value="ECO:0007669"/>
    <property type="project" value="TreeGrafter"/>
</dbReference>
<dbReference type="Proteomes" id="UP000000598">
    <property type="component" value="Chromosome E"/>
</dbReference>
<feature type="region of interest" description="Disordered" evidence="5">
    <location>
        <begin position="369"/>
        <end position="421"/>
    </location>
</feature>
<dbReference type="EMBL" id="CR382125">
    <property type="protein sequence ID" value="CAG99977.1"/>
    <property type="molecule type" value="Genomic_DNA"/>
</dbReference>
<dbReference type="InterPro" id="IPR036887">
    <property type="entry name" value="HTH_APSES_sf"/>
</dbReference>
<dbReference type="FunCoup" id="Q6CME9">
    <property type="interactions" value="1162"/>
</dbReference>
<dbReference type="SUPFAM" id="SSF54616">
    <property type="entry name" value="DNA-binding domain of Mlu1-box binding protein MBP1"/>
    <property type="match status" value="1"/>
</dbReference>
<dbReference type="PANTHER" id="PTHR43828">
    <property type="entry name" value="ASPARAGINASE"/>
    <property type="match status" value="1"/>
</dbReference>
<dbReference type="eggNOG" id="ENOG502QUTG">
    <property type="taxonomic scope" value="Eukaryota"/>
</dbReference>
<feature type="region of interest" description="Disordered" evidence="5">
    <location>
        <begin position="46"/>
        <end position="66"/>
    </location>
</feature>
<evidence type="ECO:0000313" key="8">
    <source>
        <dbReference type="Proteomes" id="UP000000598"/>
    </source>
</evidence>
<feature type="region of interest" description="Disordered" evidence="5">
    <location>
        <begin position="199"/>
        <end position="296"/>
    </location>
</feature>
<dbReference type="KEGG" id="kla:KLLA0_E20791g"/>
<dbReference type="GO" id="GO:0030907">
    <property type="term" value="C:MBF transcription complex"/>
    <property type="evidence" value="ECO:0007669"/>
    <property type="project" value="TreeGrafter"/>
</dbReference>
<evidence type="ECO:0000256" key="2">
    <source>
        <dbReference type="ARBA" id="ARBA00023043"/>
    </source>
</evidence>
<dbReference type="PROSITE" id="PS50297">
    <property type="entry name" value="ANK_REP_REGION"/>
    <property type="match status" value="2"/>
</dbReference>
<keyword evidence="1" id="KW-0677">Repeat</keyword>
<dbReference type="PaxDb" id="284590-Q6CME9"/>
<dbReference type="AlphaFoldDB" id="Q6CME9"/>
<feature type="repeat" description="ANK" evidence="3">
    <location>
        <begin position="589"/>
        <end position="621"/>
    </location>
</feature>
<feature type="compositionally biased region" description="Low complexity" evidence="5">
    <location>
        <begin position="370"/>
        <end position="387"/>
    </location>
</feature>
<dbReference type="Pfam" id="PF00023">
    <property type="entry name" value="Ank"/>
    <property type="match status" value="2"/>
</dbReference>
<dbReference type="SUPFAM" id="SSF48403">
    <property type="entry name" value="Ankyrin repeat"/>
    <property type="match status" value="1"/>
</dbReference>
<dbReference type="Gene3D" id="1.25.40.20">
    <property type="entry name" value="Ankyrin repeat-containing domain"/>
    <property type="match status" value="1"/>
</dbReference>
<feature type="coiled-coil region" evidence="4">
    <location>
        <begin position="771"/>
        <end position="831"/>
    </location>
</feature>
<evidence type="ECO:0000256" key="5">
    <source>
        <dbReference type="SAM" id="MobiDB-lite"/>
    </source>
</evidence>
<dbReference type="FunFam" id="3.10.260.10:FF:000006">
    <property type="entry name" value="Swi4p"/>
    <property type="match status" value="1"/>
</dbReference>
<name>Q6CME9_KLULA</name>
<evidence type="ECO:0000256" key="4">
    <source>
        <dbReference type="SAM" id="Coils"/>
    </source>
</evidence>
<protein>
    <submittedName>
        <fullName evidence="7">KLLA0E20791p</fullName>
    </submittedName>
</protein>
<dbReference type="SMART" id="SM01252">
    <property type="entry name" value="KilA-N"/>
    <property type="match status" value="1"/>
</dbReference>
<feature type="compositionally biased region" description="Basic residues" evidence="5">
    <location>
        <begin position="231"/>
        <end position="251"/>
    </location>
</feature>
<feature type="repeat" description="ANK" evidence="3">
    <location>
        <begin position="468"/>
        <end position="500"/>
    </location>
</feature>
<dbReference type="HOGENOM" id="CLU_009666_0_0_1"/>
<evidence type="ECO:0000259" key="6">
    <source>
        <dbReference type="PROSITE" id="PS51299"/>
    </source>
</evidence>
<dbReference type="OMA" id="VDVYECY"/>
<dbReference type="Pfam" id="PF04383">
    <property type="entry name" value="KilA-N"/>
    <property type="match status" value="1"/>
</dbReference>
<dbReference type="InterPro" id="IPR003163">
    <property type="entry name" value="Tscrpt_reg_HTH_APSES-type"/>
</dbReference>
<feature type="compositionally biased region" description="Low complexity" evidence="5">
    <location>
        <begin position="46"/>
        <end position="62"/>
    </location>
</feature>
<feature type="compositionally biased region" description="Low complexity" evidence="5">
    <location>
        <begin position="399"/>
        <end position="417"/>
    </location>
</feature>
<dbReference type="PROSITE" id="PS51299">
    <property type="entry name" value="HTH_APSES"/>
    <property type="match status" value="1"/>
</dbReference>
<dbReference type="InterPro" id="IPR018004">
    <property type="entry name" value="KilA/APSES_HTH"/>
</dbReference>
<sequence length="933" mass="105384">MEQHLSHHSGNVFDKESILQMHMGTHHHSENDTLLKPFNSNLLGANSGATNNSSSSTGASSSMIDERQIDGSLKKISEEPTMAETSGYDSESETFIEVATYAGVDVYECYTKDKPPCLIMRRCNDNWLNITQVFKAGSFTKAQRTKILEKEANEIKHEKIQGGYGRFQGTWIPWESTKYLVEKYNINNKVVKRIVEFIPDPNDMPPRRSKVSQIKKLDPNARITSPSAYKKTPKKNAKTPMKKKSIRRSGKKDKPVQPSPLHNVMFQTPQQQHHHQSQNSNQSTEKLPNLASEQDTPMVPVSKVNPDIISQANHPIKYQTTQKPLQFYPYPQTHQFQQMVPVTNNVAPVPVNSNMKSQHNMKILKQMTQGNAGSNNMGHSSGSMISNVTSTGSSMEVFSSNDKASSSSSESPTPLSSAHDKNGVSTEYYKELILEVLSSEYDSVEPTLPEALYRPPSNLDINFLIDDQGHTSLHWAVAMSNIPLIRVLLVQDADLLRCNDKGFNCLTKSVFYNNCYKAVSFQQIISMLNPCLVTPDANHRLPLHYLVELTVNRSKEPHVIEYYMDTILDTLAKEDEKLLRMSLNHQDTLGNTPLHLAALNKNVDLCQKLVYFGASPDILNGENQTVSMILSRFTVPNIFQPTLPAQILQSPPKTTFLANTPRNSQEERIDDTSKYDFNDTTVDSIQTSTRKNNIVDRNDVLSIDKMKGSLTPAIKLHPPSPPTLVKPVNRLRRPDAQRVRKEQKSSSPTIKSTAQLGSLTQSLSNIIEDNLDNLQYSIQLKEEQIQEIENQLKHTNAREKALSDSNNRNTLGSAQNQLKMKNIELDNYMERSQALSLATLVQDEENCLSKDSSTEATNEFEKKESIKLMVELCYKQFKRRQMIRNIKYARDQLVSDSKISKFRKLIGMSIDNIDSKLNDIEMDLSSMEKTQSR</sequence>
<gene>
    <name evidence="7" type="ORF">KLLA0_E20791g</name>
</gene>
<dbReference type="SMART" id="SM00248">
    <property type="entry name" value="ANK"/>
    <property type="match status" value="2"/>
</dbReference>
<dbReference type="FunFam" id="1.25.40.20:FF:000361">
    <property type="entry name" value="Swi4p"/>
    <property type="match status" value="1"/>
</dbReference>
<dbReference type="InterPro" id="IPR036770">
    <property type="entry name" value="Ankyrin_rpt-contain_sf"/>
</dbReference>
<accession>Q6CME9</accession>
<dbReference type="GO" id="GO:0001228">
    <property type="term" value="F:DNA-binding transcription activator activity, RNA polymerase II-specific"/>
    <property type="evidence" value="ECO:0007669"/>
    <property type="project" value="UniProtKB-ARBA"/>
</dbReference>
<keyword evidence="8" id="KW-1185">Reference proteome</keyword>
<reference evidence="7 8" key="1">
    <citation type="journal article" date="2004" name="Nature">
        <title>Genome evolution in yeasts.</title>
        <authorList>
            <consortium name="Genolevures"/>
            <person name="Dujon B."/>
            <person name="Sherman D."/>
            <person name="Fischer G."/>
            <person name="Durrens P."/>
            <person name="Casaregola S."/>
            <person name="Lafontaine I."/>
            <person name="de Montigny J."/>
            <person name="Marck C."/>
            <person name="Neuveglise C."/>
            <person name="Talla E."/>
            <person name="Goffard N."/>
            <person name="Frangeul L."/>
            <person name="Aigle M."/>
            <person name="Anthouard V."/>
            <person name="Babour A."/>
            <person name="Barbe V."/>
            <person name="Barnay S."/>
            <person name="Blanchin S."/>
            <person name="Beckerich J.M."/>
            <person name="Beyne E."/>
            <person name="Bleykasten C."/>
            <person name="Boisrame A."/>
            <person name="Boyer J."/>
            <person name="Cattolico L."/>
            <person name="Confanioleri F."/>
            <person name="de Daruvar A."/>
            <person name="Despons L."/>
            <person name="Fabre E."/>
            <person name="Fairhead C."/>
            <person name="Ferry-Dumazet H."/>
            <person name="Groppi A."/>
            <person name="Hantraye F."/>
            <person name="Hennequin C."/>
            <person name="Jauniaux N."/>
            <person name="Joyet P."/>
            <person name="Kachouri R."/>
            <person name="Kerrest A."/>
            <person name="Koszul R."/>
            <person name="Lemaire M."/>
            <person name="Lesur I."/>
            <person name="Ma L."/>
            <person name="Muller H."/>
            <person name="Nicaud J.M."/>
            <person name="Nikolski M."/>
            <person name="Oztas S."/>
            <person name="Ozier-Kalogeropoulos O."/>
            <person name="Pellenz S."/>
            <person name="Potier S."/>
            <person name="Richard G.F."/>
            <person name="Straub M.L."/>
            <person name="Suleau A."/>
            <person name="Swennene D."/>
            <person name="Tekaia F."/>
            <person name="Wesolowski-Louvel M."/>
            <person name="Westhof E."/>
            <person name="Wirth B."/>
            <person name="Zeniou-Meyer M."/>
            <person name="Zivanovic I."/>
            <person name="Bolotin-Fukuhara M."/>
            <person name="Thierry A."/>
            <person name="Bouchier C."/>
            <person name="Caudron B."/>
            <person name="Scarpelli C."/>
            <person name="Gaillardin C."/>
            <person name="Weissenbach J."/>
            <person name="Wincker P."/>
            <person name="Souciet J.L."/>
        </authorList>
    </citation>
    <scope>NUCLEOTIDE SEQUENCE [LARGE SCALE GENOMIC DNA]</scope>
    <source>
        <strain evidence="8">ATCC 8585 / CBS 2359 / DSM 70799 / NBRC 1267 / NRRL Y-1140 / WM37</strain>
    </source>
</reference>
<organism evidence="7 8">
    <name type="scientific">Kluyveromyces lactis (strain ATCC 8585 / CBS 2359 / DSM 70799 / NBRC 1267 / NRRL Y-1140 / WM37)</name>
    <name type="common">Yeast</name>
    <name type="synonym">Candida sphaerica</name>
    <dbReference type="NCBI Taxonomy" id="284590"/>
    <lineage>
        <taxon>Eukaryota</taxon>
        <taxon>Fungi</taxon>
        <taxon>Dikarya</taxon>
        <taxon>Ascomycota</taxon>
        <taxon>Saccharomycotina</taxon>
        <taxon>Saccharomycetes</taxon>
        <taxon>Saccharomycetales</taxon>
        <taxon>Saccharomycetaceae</taxon>
        <taxon>Kluyveromyces</taxon>
    </lineage>
</organism>
<dbReference type="PANTHER" id="PTHR43828:SF7">
    <property type="entry name" value="REGULATORY PROTEIN SWI4"/>
    <property type="match status" value="1"/>
</dbReference>
<keyword evidence="2 3" id="KW-0040">ANK repeat</keyword>
<feature type="domain" description="HTH APSES-type" evidence="6">
    <location>
        <begin position="96"/>
        <end position="206"/>
    </location>
</feature>
<feature type="compositionally biased region" description="Polar residues" evidence="5">
    <location>
        <begin position="388"/>
        <end position="398"/>
    </location>
</feature>
<dbReference type="InterPro" id="IPR002110">
    <property type="entry name" value="Ankyrin_rpt"/>
</dbReference>
<keyword evidence="4" id="KW-0175">Coiled coil</keyword>
<evidence type="ECO:0000256" key="3">
    <source>
        <dbReference type="PROSITE-ProRule" id="PRU00023"/>
    </source>
</evidence>
<dbReference type="STRING" id="284590.Q6CME9"/>
<dbReference type="InterPro" id="IPR051642">
    <property type="entry name" value="SWI6-like"/>
</dbReference>
<dbReference type="Gene3D" id="3.10.260.10">
    <property type="entry name" value="Transcription regulator HTH, APSES-type DNA-binding domain"/>
    <property type="match status" value="1"/>
</dbReference>
<dbReference type="PROSITE" id="PS50088">
    <property type="entry name" value="ANK_REPEAT"/>
    <property type="match status" value="2"/>
</dbReference>
<evidence type="ECO:0000256" key="1">
    <source>
        <dbReference type="ARBA" id="ARBA00022737"/>
    </source>
</evidence>
<dbReference type="GO" id="GO:0003677">
    <property type="term" value="F:DNA binding"/>
    <property type="evidence" value="ECO:0007669"/>
    <property type="project" value="InterPro"/>
</dbReference>
<evidence type="ECO:0000313" key="7">
    <source>
        <dbReference type="EMBL" id="CAG99977.1"/>
    </source>
</evidence>
<dbReference type="InParanoid" id="Q6CME9"/>